<organism evidence="2 3">
    <name type="scientific">Chitinophaga hostae</name>
    <dbReference type="NCBI Taxonomy" id="2831022"/>
    <lineage>
        <taxon>Bacteria</taxon>
        <taxon>Pseudomonadati</taxon>
        <taxon>Bacteroidota</taxon>
        <taxon>Chitinophagia</taxon>
        <taxon>Chitinophagales</taxon>
        <taxon>Chitinophagaceae</taxon>
        <taxon>Chitinophaga</taxon>
    </lineage>
</organism>
<evidence type="ECO:0000313" key="3">
    <source>
        <dbReference type="Proteomes" id="UP000676386"/>
    </source>
</evidence>
<dbReference type="EMBL" id="JAGTXB010000007">
    <property type="protein sequence ID" value="MBS0028839.1"/>
    <property type="molecule type" value="Genomic_DNA"/>
</dbReference>
<sequence length="381" mass="43337">MSKFKVHIFYPRVYDYDGAAVTVGGVQTYLLTLAAVLTGEQLDVSIIQFGNKDFSRKIENNVNLVGYNLAKRQMKSLFERHASQIDRQKDLVIWGADTLSEKIPSYKAISIQHGVYFDYLEPNTGMRKLMAQLQLNVVAKLMQSFKAYSFFTRSEYKVCVDYNYLSWYRTFSDREGEERIFVIPNFASVSKTTNVNFSETADETIKILVARRFTKIRGIAVMADIVEDLNKRYKNLSFTFAGEGELEPLLANRFKDMPNVHITRYDFNDSLRFHGDFHIAVVPTLASEGTSLSLLEAMGAGCAVVASNIGGITNILLNNYNGMLTMPFAENIRGAVEYLINNPEERKRVATNAIDTIKYSFNAERWADSWKEVVRKVNKQA</sequence>
<gene>
    <name evidence="2" type="ORF">KE626_16080</name>
</gene>
<proteinExistence type="predicted"/>
<keyword evidence="3" id="KW-1185">Reference proteome</keyword>
<evidence type="ECO:0000313" key="2">
    <source>
        <dbReference type="EMBL" id="MBS0028839.1"/>
    </source>
</evidence>
<dbReference type="RefSeq" id="WP_211973945.1">
    <property type="nucleotide sequence ID" value="NZ_CBFHAM010000069.1"/>
</dbReference>
<dbReference type="PANTHER" id="PTHR12526">
    <property type="entry name" value="GLYCOSYLTRANSFERASE"/>
    <property type="match status" value="1"/>
</dbReference>
<accession>A0ABS5J0W8</accession>
<reference evidence="2 3" key="1">
    <citation type="submission" date="2021-04" db="EMBL/GenBank/DDBJ databases">
        <title>Chitinophaga sp. nov., isolated from the rhizosphere soil.</title>
        <authorList>
            <person name="He S."/>
        </authorList>
    </citation>
    <scope>NUCLEOTIDE SEQUENCE [LARGE SCALE GENOMIC DNA]</scope>
    <source>
        <strain evidence="2 3">2R12</strain>
    </source>
</reference>
<dbReference type="SUPFAM" id="SSF53756">
    <property type="entry name" value="UDP-Glycosyltransferase/glycogen phosphorylase"/>
    <property type="match status" value="1"/>
</dbReference>
<dbReference type="Proteomes" id="UP000676386">
    <property type="component" value="Unassembled WGS sequence"/>
</dbReference>
<protein>
    <submittedName>
        <fullName evidence="2">Glycosyltransferase family 4 protein</fullName>
    </submittedName>
</protein>
<dbReference type="Pfam" id="PF00534">
    <property type="entry name" value="Glycos_transf_1"/>
    <property type="match status" value="1"/>
</dbReference>
<comment type="caution">
    <text evidence="2">The sequence shown here is derived from an EMBL/GenBank/DDBJ whole genome shotgun (WGS) entry which is preliminary data.</text>
</comment>
<evidence type="ECO:0000259" key="1">
    <source>
        <dbReference type="Pfam" id="PF00534"/>
    </source>
</evidence>
<dbReference type="InterPro" id="IPR001296">
    <property type="entry name" value="Glyco_trans_1"/>
</dbReference>
<dbReference type="Gene3D" id="3.40.50.2000">
    <property type="entry name" value="Glycogen Phosphorylase B"/>
    <property type="match status" value="2"/>
</dbReference>
<dbReference type="CDD" id="cd03801">
    <property type="entry name" value="GT4_PimA-like"/>
    <property type="match status" value="1"/>
</dbReference>
<feature type="domain" description="Glycosyl transferase family 1" evidence="1">
    <location>
        <begin position="195"/>
        <end position="354"/>
    </location>
</feature>
<name>A0ABS5J0W8_9BACT</name>